<dbReference type="GO" id="GO:0016757">
    <property type="term" value="F:glycosyltransferase activity"/>
    <property type="evidence" value="ECO:0007669"/>
    <property type="project" value="UniProtKB-KW"/>
</dbReference>
<keyword evidence="4" id="KW-0328">Glycosyltransferase</keyword>
<feature type="domain" description="Glycosyltransferase subfamily 4-like N-terminal" evidence="3">
    <location>
        <begin position="37"/>
        <end position="193"/>
    </location>
</feature>
<dbReference type="EMBL" id="AAWS01000030">
    <property type="protein sequence ID" value="EAY26805.1"/>
    <property type="molecule type" value="Genomic_DNA"/>
</dbReference>
<feature type="domain" description="Glycosyl transferase family 1" evidence="2">
    <location>
        <begin position="212"/>
        <end position="365"/>
    </location>
</feature>
<evidence type="ECO:0000313" key="4">
    <source>
        <dbReference type="EMBL" id="EAY26805.1"/>
    </source>
</evidence>
<dbReference type="PANTHER" id="PTHR46401">
    <property type="entry name" value="GLYCOSYLTRANSFERASE WBBK-RELATED"/>
    <property type="match status" value="1"/>
</dbReference>
<dbReference type="SUPFAM" id="SSF53756">
    <property type="entry name" value="UDP-Glycosyltransferase/glycogen phosphorylase"/>
    <property type="match status" value="1"/>
</dbReference>
<proteinExistence type="predicted"/>
<dbReference type="PANTHER" id="PTHR46401:SF2">
    <property type="entry name" value="GLYCOSYLTRANSFERASE WBBK-RELATED"/>
    <property type="match status" value="1"/>
</dbReference>
<organism evidence="4 5">
    <name type="scientific">Microscilla marina ATCC 23134</name>
    <dbReference type="NCBI Taxonomy" id="313606"/>
    <lineage>
        <taxon>Bacteria</taxon>
        <taxon>Pseudomonadati</taxon>
        <taxon>Bacteroidota</taxon>
        <taxon>Cytophagia</taxon>
        <taxon>Cytophagales</taxon>
        <taxon>Microscillaceae</taxon>
        <taxon>Microscilla</taxon>
    </lineage>
</organism>
<dbReference type="Proteomes" id="UP000004095">
    <property type="component" value="Unassembled WGS sequence"/>
</dbReference>
<dbReference type="Pfam" id="PF13439">
    <property type="entry name" value="Glyco_transf_4"/>
    <property type="match status" value="1"/>
</dbReference>
<dbReference type="eggNOG" id="COG0438">
    <property type="taxonomic scope" value="Bacteria"/>
</dbReference>
<reference evidence="4 5" key="1">
    <citation type="submission" date="2007-01" db="EMBL/GenBank/DDBJ databases">
        <authorList>
            <person name="Haygood M."/>
            <person name="Podell S."/>
            <person name="Anderson C."/>
            <person name="Hopkinson B."/>
            <person name="Roe K."/>
            <person name="Barbeau K."/>
            <person name="Gaasterland T."/>
            <person name="Ferriera S."/>
            <person name="Johnson J."/>
            <person name="Kravitz S."/>
            <person name="Beeson K."/>
            <person name="Sutton G."/>
            <person name="Rogers Y.-H."/>
            <person name="Friedman R."/>
            <person name="Frazier M."/>
            <person name="Venter J.C."/>
        </authorList>
    </citation>
    <scope>NUCLEOTIDE SEQUENCE [LARGE SCALE GENOMIC DNA]</scope>
    <source>
        <strain evidence="4 5">ATCC 23134</strain>
    </source>
</reference>
<accession>A1ZS82</accession>
<dbReference type="RefSeq" id="WP_002700316.1">
    <property type="nucleotide sequence ID" value="NZ_AAWS01000030.1"/>
</dbReference>
<dbReference type="CDD" id="cd03809">
    <property type="entry name" value="GT4_MtfB-like"/>
    <property type="match status" value="1"/>
</dbReference>
<sequence>MDTLKKDTNSPTNPVPQARPMKIGIEAQRVFRPHKHGMDIVALELIRHLQKIDQYNEYFVFVKPDADPCLQSQDNFTVIEVNAKTYLDWEQLSLPKAIKKSGIELMHFTSNTASLRCPVPTVITLHDVIFLEKRRAQGTLYQKLGHVYRRWNVPRAVRKAEKILTVSNYEKTQITNKLPRIKDKVVVAHNGVAAKFKKLDQHQELMKGLQPKSFVFYLGNQAPKKNMGNALRGYAQYAQSVASPLPLVIAETSEEQLADWLSSLNLPQLTQHILLTGYIPNANITLWYNQAKVFLYPSLRESFGLPILEAMACGTPVITSNTSAMPEVANGCGLLVDPHQPDEIAQAIGQLASDEALEQSLIEKGLENVKNFTWEAHAQTSLDVYREIVLKETSN</sequence>
<dbReference type="Gene3D" id="3.40.50.2000">
    <property type="entry name" value="Glycogen Phosphorylase B"/>
    <property type="match status" value="2"/>
</dbReference>
<dbReference type="InterPro" id="IPR001296">
    <property type="entry name" value="Glyco_trans_1"/>
</dbReference>
<name>A1ZS82_MICM2</name>
<dbReference type="InterPro" id="IPR028098">
    <property type="entry name" value="Glyco_trans_4-like_N"/>
</dbReference>
<gene>
    <name evidence="4" type="ORF">M23134_00771</name>
</gene>
<dbReference type="GO" id="GO:0009103">
    <property type="term" value="P:lipopolysaccharide biosynthetic process"/>
    <property type="evidence" value="ECO:0007669"/>
    <property type="project" value="TreeGrafter"/>
</dbReference>
<evidence type="ECO:0000256" key="1">
    <source>
        <dbReference type="ARBA" id="ARBA00022679"/>
    </source>
</evidence>
<keyword evidence="5" id="KW-1185">Reference proteome</keyword>
<dbReference type="Pfam" id="PF00534">
    <property type="entry name" value="Glycos_transf_1"/>
    <property type="match status" value="1"/>
</dbReference>
<comment type="caution">
    <text evidence="4">The sequence shown here is derived from an EMBL/GenBank/DDBJ whole genome shotgun (WGS) entry which is preliminary data.</text>
</comment>
<evidence type="ECO:0000259" key="2">
    <source>
        <dbReference type="Pfam" id="PF00534"/>
    </source>
</evidence>
<dbReference type="AlphaFoldDB" id="A1ZS82"/>
<keyword evidence="1 4" id="KW-0808">Transferase</keyword>
<protein>
    <submittedName>
        <fullName evidence="4">Probable mannosyltransferase B, putative</fullName>
    </submittedName>
</protein>
<evidence type="ECO:0000313" key="5">
    <source>
        <dbReference type="Proteomes" id="UP000004095"/>
    </source>
</evidence>
<evidence type="ECO:0000259" key="3">
    <source>
        <dbReference type="Pfam" id="PF13439"/>
    </source>
</evidence>